<dbReference type="GO" id="GO:0031267">
    <property type="term" value="F:small GTPase binding"/>
    <property type="evidence" value="ECO:0007669"/>
    <property type="project" value="InterPro"/>
</dbReference>
<keyword evidence="2" id="KW-0813">Transport</keyword>
<feature type="compositionally biased region" description="Acidic residues" evidence="5">
    <location>
        <begin position="935"/>
        <end position="948"/>
    </location>
</feature>
<dbReference type="Pfam" id="PF25018">
    <property type="entry name" value="HEAT_IPO9_c"/>
    <property type="match status" value="1"/>
</dbReference>
<comment type="caution">
    <text evidence="7">The sequence shown here is derived from an EMBL/GenBank/DDBJ whole genome shotgun (WGS) entry which is preliminary data.</text>
</comment>
<dbReference type="Pfam" id="PF03810">
    <property type="entry name" value="IBN_N"/>
    <property type="match status" value="1"/>
</dbReference>
<name>A0A1Y2G655_9FUNG</name>
<keyword evidence="3" id="KW-0653">Protein transport</keyword>
<dbReference type="PROSITE" id="PS50166">
    <property type="entry name" value="IMPORTIN_B_NT"/>
    <property type="match status" value="1"/>
</dbReference>
<dbReference type="STRING" id="64571.A0A1Y2G655"/>
<feature type="domain" description="Importin N-terminal" evidence="6">
    <location>
        <begin position="23"/>
        <end position="99"/>
    </location>
</feature>
<dbReference type="AlphaFoldDB" id="A0A1Y2G655"/>
<evidence type="ECO:0000256" key="2">
    <source>
        <dbReference type="ARBA" id="ARBA00022448"/>
    </source>
</evidence>
<feature type="region of interest" description="Disordered" evidence="5">
    <location>
        <begin position="928"/>
        <end position="956"/>
    </location>
</feature>
<dbReference type="GO" id="GO:0005635">
    <property type="term" value="C:nuclear envelope"/>
    <property type="evidence" value="ECO:0007669"/>
    <property type="project" value="TreeGrafter"/>
</dbReference>
<evidence type="ECO:0000256" key="3">
    <source>
        <dbReference type="ARBA" id="ARBA00022927"/>
    </source>
</evidence>
<keyword evidence="8" id="KW-1185">Reference proteome</keyword>
<reference evidence="7 8" key="1">
    <citation type="submission" date="2016-07" db="EMBL/GenBank/DDBJ databases">
        <title>Pervasive Adenine N6-methylation of Active Genes in Fungi.</title>
        <authorList>
            <consortium name="DOE Joint Genome Institute"/>
            <person name="Mondo S.J."/>
            <person name="Dannebaum R.O."/>
            <person name="Kuo R.C."/>
            <person name="Labutti K."/>
            <person name="Haridas S."/>
            <person name="Kuo A."/>
            <person name="Salamov A."/>
            <person name="Ahrendt S.R."/>
            <person name="Lipzen A."/>
            <person name="Sullivan W."/>
            <person name="Andreopoulos W.B."/>
            <person name="Clum A."/>
            <person name="Lindquist E."/>
            <person name="Daum C."/>
            <person name="Ramamoorthy G.K."/>
            <person name="Gryganskyi A."/>
            <person name="Culley D."/>
            <person name="Magnuson J.K."/>
            <person name="James T.Y."/>
            <person name="O'Malley M.A."/>
            <person name="Stajich J.E."/>
            <person name="Spatafora J.W."/>
            <person name="Visel A."/>
            <person name="Grigoriev I.V."/>
        </authorList>
    </citation>
    <scope>NUCLEOTIDE SEQUENCE [LARGE SCALE GENOMIC DNA]</scope>
    <source>
        <strain evidence="7 8">NRRL 3116</strain>
    </source>
</reference>
<evidence type="ECO:0000256" key="4">
    <source>
        <dbReference type="ARBA" id="ARBA00023242"/>
    </source>
</evidence>
<accession>A0A1Y2G655</accession>
<dbReference type="RefSeq" id="XP_021875559.1">
    <property type="nucleotide sequence ID" value="XM_022026078.1"/>
</dbReference>
<sequence length="1047" mass="116968">MDQAVFLTVVDTLSANFSTRAEAKLRLKELELKPDYPLSLVKLVLTRDCDISLRQSAATLLEAIVDSQWSVKDAASHSSEPPAEIKTVFHDLVLTGLSDPIAVIRTSCANIICKIAHSDWPDCWTDLLDILAQILKSGTAEGVDGSMQVLTEFFSKDVTHAQMPAIASMLFPELFRVLISDRMYSFVIRSQCVLFFRNAIEMLHTLKSEYPEAVTTFLTPIFGQWNDAFLNILNIRTTNISEVEDAEWSLKTEILKSMNIAIQGFPKLTLSYTLPVLSVVWQDLVILRAGYFQEHTASSINQDRQPIENINEKATVFTIYLRAQLDFLQMICRRRKQALVGQNRVLEIIHRLVQSILPYTQMTDKQIEGWHADPNKFISDEDDDSSLSSIRFTAKETLSAIVGCLKDQAIQALSMSINEGIERTLQERAAGDPNWWKLQEACLLATGLISEELCSKATAGEFTTVDTGKLFEHIIMSNLYAHDYPFLQGRSFVLASQFSSITPTSLIPQCVSATVGAILNTPSAIVKVSALKTLNNFYIHLDKNYVLPYQRSIIQGITPLIEITTKDVLSLVIRTLTTTCKLETTVTAEFETLLGPLALEVWSKYSVDNISTGTMLSSDVKDLLDVLAANPYINSALIARALPVLTEIVSVHNPEKDLIKSAIDLLSRFVQGSPSPLMPGFVAQFFGNLMSVLLISDDSRILQSGQECLIQIIQKDVHQIANWCDSDSESTGLNLLMKFIARLLNPSQDEPGAILVGELISKLIKNGGNMISPILPEMLNAVAFRLASARVPLFIQSLVMVFAYLFLDQQGAQIDFLSAMTIDGRTGLDVVLTSWLLNHVDFQGVYYQKLSTVALTKAFIAADPRMLAIHVKGDMIVTNSSRRMTRSKAKTAPTQYAMITAPVKIVKLLIADLTIKIEDETLDDIVDDKNGYAEHDEDDGEEDDDDEGNIERERKDELGIENSLIKQRVKGDGVVFLSDQLPRRFFDTDKDDGYSEEPDLKADLIFQLNLKEFLIEFFRQQANSPLLKQCVQDLNDNERQTLFNLLN</sequence>
<dbReference type="Proteomes" id="UP000193648">
    <property type="component" value="Unassembled WGS sequence"/>
</dbReference>
<dbReference type="GeneID" id="33567921"/>
<comment type="subcellular location">
    <subcellularLocation>
        <location evidence="1">Nucleus</location>
    </subcellularLocation>
</comment>
<proteinExistence type="predicted"/>
<dbReference type="OrthoDB" id="431626at2759"/>
<dbReference type="EMBL" id="MCFF01000076">
    <property type="protein sequence ID" value="ORY96997.1"/>
    <property type="molecule type" value="Genomic_DNA"/>
</dbReference>
<dbReference type="GO" id="GO:0006606">
    <property type="term" value="P:protein import into nucleus"/>
    <property type="evidence" value="ECO:0007669"/>
    <property type="project" value="TreeGrafter"/>
</dbReference>
<dbReference type="InterPro" id="IPR011989">
    <property type="entry name" value="ARM-like"/>
</dbReference>
<keyword evidence="4" id="KW-0539">Nucleus</keyword>
<gene>
    <name evidence="7" type="ORF">BCR41DRAFT_364777</name>
</gene>
<dbReference type="Gene3D" id="1.25.10.10">
    <property type="entry name" value="Leucine-rich Repeat Variant"/>
    <property type="match status" value="1"/>
</dbReference>
<protein>
    <submittedName>
        <fullName evidence="7">Armadillo-type protein</fullName>
    </submittedName>
</protein>
<dbReference type="InParanoid" id="A0A1Y2G655"/>
<evidence type="ECO:0000313" key="7">
    <source>
        <dbReference type="EMBL" id="ORY96997.1"/>
    </source>
</evidence>
<evidence type="ECO:0000259" key="6">
    <source>
        <dbReference type="PROSITE" id="PS50166"/>
    </source>
</evidence>
<dbReference type="InterPro" id="IPR056840">
    <property type="entry name" value="HEAT_IPO9_central"/>
</dbReference>
<dbReference type="FunCoup" id="A0A1Y2G655">
    <property type="interactions" value="699"/>
</dbReference>
<dbReference type="InterPro" id="IPR016024">
    <property type="entry name" value="ARM-type_fold"/>
</dbReference>
<dbReference type="PANTHER" id="PTHR10997">
    <property type="entry name" value="IMPORTIN-7, 8, 11"/>
    <property type="match status" value="1"/>
</dbReference>
<organism evidence="7 8">
    <name type="scientific">Lobosporangium transversale</name>
    <dbReference type="NCBI Taxonomy" id="64571"/>
    <lineage>
        <taxon>Eukaryota</taxon>
        <taxon>Fungi</taxon>
        <taxon>Fungi incertae sedis</taxon>
        <taxon>Mucoromycota</taxon>
        <taxon>Mortierellomycotina</taxon>
        <taxon>Mortierellomycetes</taxon>
        <taxon>Mortierellales</taxon>
        <taxon>Mortierellaceae</taxon>
        <taxon>Lobosporangium</taxon>
    </lineage>
</organism>
<evidence type="ECO:0000256" key="5">
    <source>
        <dbReference type="SAM" id="MobiDB-lite"/>
    </source>
</evidence>
<evidence type="ECO:0000313" key="8">
    <source>
        <dbReference type="Proteomes" id="UP000193648"/>
    </source>
</evidence>
<dbReference type="GO" id="GO:0005829">
    <property type="term" value="C:cytosol"/>
    <property type="evidence" value="ECO:0007669"/>
    <property type="project" value="TreeGrafter"/>
</dbReference>
<evidence type="ECO:0000256" key="1">
    <source>
        <dbReference type="ARBA" id="ARBA00004123"/>
    </source>
</evidence>
<dbReference type="PANTHER" id="PTHR10997:SF9">
    <property type="entry name" value="IMPORTIN-9"/>
    <property type="match status" value="1"/>
</dbReference>
<dbReference type="InterPro" id="IPR001494">
    <property type="entry name" value="Importin-beta_N"/>
</dbReference>
<dbReference type="SUPFAM" id="SSF48371">
    <property type="entry name" value="ARM repeat"/>
    <property type="match status" value="1"/>
</dbReference>